<protein>
    <recommendedName>
        <fullName evidence="3">Late embryogenesis abundant protein LEA-2 subgroup domain-containing protein</fullName>
    </recommendedName>
</protein>
<reference evidence="1 2" key="1">
    <citation type="journal article" date="2020" name="Nat. Food">
        <title>A phased Vanilla planifolia genome enables genetic improvement of flavour and production.</title>
        <authorList>
            <person name="Hasing T."/>
            <person name="Tang H."/>
            <person name="Brym M."/>
            <person name="Khazi F."/>
            <person name="Huang T."/>
            <person name="Chambers A.H."/>
        </authorList>
    </citation>
    <scope>NUCLEOTIDE SEQUENCE [LARGE SCALE GENOMIC DNA]</scope>
    <source>
        <tissue evidence="1">Leaf</tissue>
    </source>
</reference>
<gene>
    <name evidence="1" type="ORF">HPP92_013390</name>
</gene>
<evidence type="ECO:0008006" key="3">
    <source>
        <dbReference type="Google" id="ProtNLM"/>
    </source>
</evidence>
<evidence type="ECO:0000313" key="2">
    <source>
        <dbReference type="Proteomes" id="UP000639772"/>
    </source>
</evidence>
<evidence type="ECO:0000313" key="1">
    <source>
        <dbReference type="EMBL" id="KAG0478671.1"/>
    </source>
</evidence>
<name>A0A835QS89_VANPL</name>
<dbReference type="OrthoDB" id="779762at2759"/>
<sequence>MQISVASASLRTFNLSSADPAGNRFPLLQSLREPQREETLTSASGSITTGSRLMPVYEGERFGWASLPAFYEGRKSSFVLPVEFEGRSAVLVGDGGAEDFRRENTSGTFPVDLWVFGRVRYKFGAAVTRRYVMRARCELRLPLAKVGFSPTDCDVRDFLMVRDSLLV</sequence>
<proteinExistence type="predicted"/>
<accession>A0A835QS89</accession>
<organism evidence="1 2">
    <name type="scientific">Vanilla planifolia</name>
    <name type="common">Vanilla</name>
    <dbReference type="NCBI Taxonomy" id="51239"/>
    <lineage>
        <taxon>Eukaryota</taxon>
        <taxon>Viridiplantae</taxon>
        <taxon>Streptophyta</taxon>
        <taxon>Embryophyta</taxon>
        <taxon>Tracheophyta</taxon>
        <taxon>Spermatophyta</taxon>
        <taxon>Magnoliopsida</taxon>
        <taxon>Liliopsida</taxon>
        <taxon>Asparagales</taxon>
        <taxon>Orchidaceae</taxon>
        <taxon>Vanilloideae</taxon>
        <taxon>Vanilleae</taxon>
        <taxon>Vanilla</taxon>
    </lineage>
</organism>
<dbReference type="AlphaFoldDB" id="A0A835QS89"/>
<comment type="caution">
    <text evidence="1">The sequence shown here is derived from an EMBL/GenBank/DDBJ whole genome shotgun (WGS) entry which is preliminary data.</text>
</comment>
<dbReference type="EMBL" id="JADCNM010000006">
    <property type="protein sequence ID" value="KAG0478671.1"/>
    <property type="molecule type" value="Genomic_DNA"/>
</dbReference>
<dbReference type="Proteomes" id="UP000639772">
    <property type="component" value="Chromosome 6"/>
</dbReference>